<keyword evidence="2" id="KW-1133">Transmembrane helix</keyword>
<dbReference type="STRING" id="762903.Pedsa_2515"/>
<dbReference type="PANTHER" id="PTHR21666:SF289">
    <property type="entry name" value="L-ALA--D-GLU ENDOPEPTIDASE"/>
    <property type="match status" value="1"/>
</dbReference>
<dbReference type="PANTHER" id="PTHR21666">
    <property type="entry name" value="PEPTIDASE-RELATED"/>
    <property type="match status" value="1"/>
</dbReference>
<evidence type="ECO:0000313" key="5">
    <source>
        <dbReference type="Proteomes" id="UP000000310"/>
    </source>
</evidence>
<evidence type="ECO:0000256" key="2">
    <source>
        <dbReference type="SAM" id="Phobius"/>
    </source>
</evidence>
<feature type="transmembrane region" description="Helical" evidence="2">
    <location>
        <begin position="35"/>
        <end position="57"/>
    </location>
</feature>
<dbReference type="EMBL" id="CP002545">
    <property type="protein sequence ID" value="ADY53060.1"/>
    <property type="molecule type" value="Genomic_DNA"/>
</dbReference>
<proteinExistence type="predicted"/>
<name>F0S4P2_PSESL</name>
<dbReference type="Pfam" id="PF01551">
    <property type="entry name" value="Peptidase_M23"/>
    <property type="match status" value="1"/>
</dbReference>
<reference evidence="4 5" key="1">
    <citation type="journal article" date="2011" name="Stand. Genomic Sci.">
        <title>Complete genome sequence of the gliding, heparinolytic Pedobacter saltans type strain (113).</title>
        <authorList>
            <person name="Liolios K."/>
            <person name="Sikorski J."/>
            <person name="Lu M."/>
            <person name="Nolan M."/>
            <person name="Lapidus A."/>
            <person name="Lucas S."/>
            <person name="Hammon N."/>
            <person name="Deshpande S."/>
            <person name="Cheng J.F."/>
            <person name="Tapia R."/>
            <person name="Han C."/>
            <person name="Goodwin L."/>
            <person name="Pitluck S."/>
            <person name="Huntemann M."/>
            <person name="Ivanova N."/>
            <person name="Pagani I."/>
            <person name="Mavromatis K."/>
            <person name="Ovchinikova G."/>
            <person name="Pati A."/>
            <person name="Chen A."/>
            <person name="Palaniappan K."/>
            <person name="Land M."/>
            <person name="Hauser L."/>
            <person name="Brambilla E.M."/>
            <person name="Kotsyurbenko O."/>
            <person name="Rohde M."/>
            <person name="Tindall B.J."/>
            <person name="Abt B."/>
            <person name="Goker M."/>
            <person name="Detter J.C."/>
            <person name="Woyke T."/>
            <person name="Bristow J."/>
            <person name="Eisen J.A."/>
            <person name="Markowitz V."/>
            <person name="Hugenholtz P."/>
            <person name="Klenk H.P."/>
            <person name="Kyrpides N.C."/>
        </authorList>
    </citation>
    <scope>NUCLEOTIDE SEQUENCE [LARGE SCALE GENOMIC DNA]</scope>
    <source>
        <strain evidence="5">ATCC 51119 / DSM 12145 / JCM 21818 / LMG 10337 / NBRC 100064 / NCIMB 13643</strain>
    </source>
</reference>
<dbReference type="Gene3D" id="2.70.70.10">
    <property type="entry name" value="Glucose Permease (Domain IIA)"/>
    <property type="match status" value="1"/>
</dbReference>
<keyword evidence="5" id="KW-1185">Reference proteome</keyword>
<keyword evidence="2" id="KW-0472">Membrane</keyword>
<organism evidence="4 5">
    <name type="scientific">Pseudopedobacter saltans (strain ATCC 51119 / DSM 12145 / JCM 21818 / CCUG 39354 / LMG 10337 / NBRC 100064 / NCIMB 13643)</name>
    <name type="common">Pedobacter saltans</name>
    <dbReference type="NCBI Taxonomy" id="762903"/>
    <lineage>
        <taxon>Bacteria</taxon>
        <taxon>Pseudomonadati</taxon>
        <taxon>Bacteroidota</taxon>
        <taxon>Sphingobacteriia</taxon>
        <taxon>Sphingobacteriales</taxon>
        <taxon>Sphingobacteriaceae</taxon>
        <taxon>Pseudopedobacter</taxon>
    </lineage>
</organism>
<dbReference type="eggNOG" id="COG0739">
    <property type="taxonomic scope" value="Bacteria"/>
</dbReference>
<sequence>MAKRKKLITRLKEKYKLVVLNDNTFEEKISFRASLWYLIMGTGAFAIVLIFLTLLIIKMTPLKQYLIGVSDISSQREIVNAYMKIDSLTKLSHQNDIYLENIRNVINGNVEGKVQSKGEDKDDSKSDKLLNSKISKEELELRKLIESESQFDLNVEQAGSENKKGVNAFTFFSPIKGNVTEHFDKNGSHFGIDIAAKKNENIKAVLEGTVVFSSFTPETGNVIAIQHRDNMISFYKHCSALLKKTGSFVRAGDVIAVVGNTGEYTTGPHLHFELWMNGSPVNPEKFMNF</sequence>
<dbReference type="HOGENOM" id="CLU_029425_8_0_10"/>
<dbReference type="InterPro" id="IPR016047">
    <property type="entry name" value="M23ase_b-sheet_dom"/>
</dbReference>
<dbReference type="RefSeq" id="WP_013633545.1">
    <property type="nucleotide sequence ID" value="NC_015177.1"/>
</dbReference>
<dbReference type="KEGG" id="psn:Pedsa_2515"/>
<dbReference type="InterPro" id="IPR011055">
    <property type="entry name" value="Dup_hybrid_motif"/>
</dbReference>
<feature type="domain" description="M23ase beta-sheet core" evidence="3">
    <location>
        <begin position="188"/>
        <end position="283"/>
    </location>
</feature>
<dbReference type="GO" id="GO:0004222">
    <property type="term" value="F:metalloendopeptidase activity"/>
    <property type="evidence" value="ECO:0007669"/>
    <property type="project" value="TreeGrafter"/>
</dbReference>
<protein>
    <submittedName>
        <fullName evidence="4">Peptidase M23</fullName>
    </submittedName>
</protein>
<dbReference type="AlphaFoldDB" id="F0S4P2"/>
<dbReference type="InterPro" id="IPR050570">
    <property type="entry name" value="Cell_wall_metabolism_enzyme"/>
</dbReference>
<evidence type="ECO:0000256" key="1">
    <source>
        <dbReference type="ARBA" id="ARBA00022729"/>
    </source>
</evidence>
<keyword evidence="1" id="KW-0732">Signal</keyword>
<gene>
    <name evidence="4" type="ordered locus">Pedsa_2515</name>
</gene>
<dbReference type="Proteomes" id="UP000000310">
    <property type="component" value="Chromosome"/>
</dbReference>
<dbReference type="CDD" id="cd12797">
    <property type="entry name" value="M23_peptidase"/>
    <property type="match status" value="1"/>
</dbReference>
<dbReference type="SUPFAM" id="SSF51261">
    <property type="entry name" value="Duplicated hybrid motif"/>
    <property type="match status" value="1"/>
</dbReference>
<accession>F0S4P2</accession>
<keyword evidence="2" id="KW-0812">Transmembrane</keyword>
<evidence type="ECO:0000259" key="3">
    <source>
        <dbReference type="Pfam" id="PF01551"/>
    </source>
</evidence>
<reference evidence="5" key="2">
    <citation type="submission" date="2011-02" db="EMBL/GenBank/DDBJ databases">
        <title>The complete genome of Pedobacter saltans DSM 12145.</title>
        <authorList>
            <consortium name="US DOE Joint Genome Institute (JGI-PGF)"/>
            <person name="Lucas S."/>
            <person name="Copeland A."/>
            <person name="Lapidus A."/>
            <person name="Bruce D."/>
            <person name="Goodwin L."/>
            <person name="Pitluck S."/>
            <person name="Kyrpides N."/>
            <person name="Mavromatis K."/>
            <person name="Pagani I."/>
            <person name="Ivanova N."/>
            <person name="Ovchinnikova G."/>
            <person name="Lu M."/>
            <person name="Detter J.C."/>
            <person name="Han C."/>
            <person name="Land M."/>
            <person name="Hauser L."/>
            <person name="Markowitz V."/>
            <person name="Cheng J.-F."/>
            <person name="Hugenholtz P."/>
            <person name="Woyke T."/>
            <person name="Wu D."/>
            <person name="Tindall B."/>
            <person name="Pomrenke H.G."/>
            <person name="Brambilla E."/>
            <person name="Klenk H.-P."/>
            <person name="Eisen J.A."/>
        </authorList>
    </citation>
    <scope>NUCLEOTIDE SEQUENCE [LARGE SCALE GENOMIC DNA]</scope>
    <source>
        <strain evidence="5">ATCC 51119 / DSM 12145 / JCM 21818 / LMG 10337 / NBRC 100064 / NCIMB 13643</strain>
    </source>
</reference>
<evidence type="ECO:0000313" key="4">
    <source>
        <dbReference type="EMBL" id="ADY53060.1"/>
    </source>
</evidence>
<dbReference type="OrthoDB" id="9810477at2"/>